<reference evidence="1" key="1">
    <citation type="journal article" date="2013" name="J. Plant Res.">
        <title>Effect of fungi and light on seed germination of three Opuntia species from semiarid lands of central Mexico.</title>
        <authorList>
            <person name="Delgado-Sanchez P."/>
            <person name="Jimenez-Bremont J.F."/>
            <person name="Guerrero-Gonzalez Mde L."/>
            <person name="Flores J."/>
        </authorList>
    </citation>
    <scope>NUCLEOTIDE SEQUENCE</scope>
    <source>
        <tissue evidence="1">Cladode</tissue>
    </source>
</reference>
<dbReference type="EMBL" id="GISG01029188">
    <property type="protein sequence ID" value="MBA4620176.1"/>
    <property type="molecule type" value="Transcribed_RNA"/>
</dbReference>
<dbReference type="AlphaFoldDB" id="A0A7C8YK53"/>
<protein>
    <submittedName>
        <fullName evidence="1">Uncharacterized protein</fullName>
    </submittedName>
</protein>
<evidence type="ECO:0000313" key="1">
    <source>
        <dbReference type="EMBL" id="MBA4620175.1"/>
    </source>
</evidence>
<organism evidence="1">
    <name type="scientific">Opuntia streptacantha</name>
    <name type="common">Prickly pear cactus</name>
    <name type="synonym">Opuntia cardona</name>
    <dbReference type="NCBI Taxonomy" id="393608"/>
    <lineage>
        <taxon>Eukaryota</taxon>
        <taxon>Viridiplantae</taxon>
        <taxon>Streptophyta</taxon>
        <taxon>Embryophyta</taxon>
        <taxon>Tracheophyta</taxon>
        <taxon>Spermatophyta</taxon>
        <taxon>Magnoliopsida</taxon>
        <taxon>eudicotyledons</taxon>
        <taxon>Gunneridae</taxon>
        <taxon>Pentapetalae</taxon>
        <taxon>Caryophyllales</taxon>
        <taxon>Cactineae</taxon>
        <taxon>Cactaceae</taxon>
        <taxon>Opuntioideae</taxon>
        <taxon>Opuntia</taxon>
    </lineage>
</organism>
<reference evidence="1" key="2">
    <citation type="submission" date="2020-07" db="EMBL/GenBank/DDBJ databases">
        <authorList>
            <person name="Vera ALvarez R."/>
            <person name="Arias-Moreno D.M."/>
            <person name="Jimenez-Jacinto V."/>
            <person name="Jimenez-Bremont J.F."/>
            <person name="Swaminathan K."/>
            <person name="Moose S.P."/>
            <person name="Guerrero-Gonzalez M.L."/>
            <person name="Marino-Ramirez L."/>
            <person name="Landsman D."/>
            <person name="Rodriguez-Kessler M."/>
            <person name="Delgado-Sanchez P."/>
        </authorList>
    </citation>
    <scope>NUCLEOTIDE SEQUENCE</scope>
    <source>
        <tissue evidence="1">Cladode</tissue>
    </source>
</reference>
<name>A0A7C8YK53_OPUST</name>
<proteinExistence type="predicted"/>
<accession>A0A7C8YK53</accession>
<sequence>MGVGKLITRVIIKLEKFIDPIEAKGGFGGEIKQVSDIKGNIRGRGSINIPFDWHVTMGLNLILWGSRSNRDRDRHSDRGGWKFYALGRNSVVNLLAQMRIPVVLYLIVRSSWESPCNQ</sequence>
<dbReference type="EMBL" id="GISG01029187">
    <property type="protein sequence ID" value="MBA4620175.1"/>
    <property type="molecule type" value="Transcribed_RNA"/>
</dbReference>